<dbReference type="InterPro" id="IPR010998">
    <property type="entry name" value="Integrase_recombinase_N"/>
</dbReference>
<dbReference type="InterPro" id="IPR013762">
    <property type="entry name" value="Integrase-like_cat_sf"/>
</dbReference>
<evidence type="ECO:0000256" key="1">
    <source>
        <dbReference type="ARBA" id="ARBA00023125"/>
    </source>
</evidence>
<keyword evidence="5" id="KW-1185">Reference proteome</keyword>
<evidence type="ECO:0000259" key="4">
    <source>
        <dbReference type="PROSITE" id="PS51898"/>
    </source>
</evidence>
<dbReference type="InterPro" id="IPR011010">
    <property type="entry name" value="DNA_brk_join_enz"/>
</dbReference>
<evidence type="ECO:0000313" key="5">
    <source>
        <dbReference type="Proteomes" id="UP000829999"/>
    </source>
</evidence>
<dbReference type="AlphaFoldDB" id="A0A9R0DLL6"/>
<dbReference type="Gene3D" id="1.10.150.130">
    <property type="match status" value="1"/>
</dbReference>
<dbReference type="PANTHER" id="PTHR35617">
    <property type="entry name" value="PHAGE_INTEGRASE DOMAIN-CONTAINING PROTEIN"/>
    <property type="match status" value="1"/>
</dbReference>
<feature type="region of interest" description="Disordered" evidence="3">
    <location>
        <begin position="71"/>
        <end position="133"/>
    </location>
</feature>
<name>A0A9R0DLL6_SPOFR</name>
<evidence type="ECO:0000256" key="3">
    <source>
        <dbReference type="SAM" id="MobiDB-lite"/>
    </source>
</evidence>
<evidence type="ECO:0000256" key="2">
    <source>
        <dbReference type="ARBA" id="ARBA00023172"/>
    </source>
</evidence>
<dbReference type="Proteomes" id="UP000829999">
    <property type="component" value="Chromosome 4"/>
</dbReference>
<dbReference type="PROSITE" id="PS51898">
    <property type="entry name" value="TYR_RECOMBINASE"/>
    <property type="match status" value="1"/>
</dbReference>
<proteinExistence type="predicted"/>
<keyword evidence="1" id="KW-0238">DNA-binding</keyword>
<evidence type="ECO:0000313" key="6">
    <source>
        <dbReference type="RefSeq" id="XP_050549348.1"/>
    </source>
</evidence>
<dbReference type="Gene3D" id="1.10.443.10">
    <property type="entry name" value="Intergrase catalytic core"/>
    <property type="match status" value="1"/>
</dbReference>
<protein>
    <submittedName>
        <fullName evidence="6">Uncharacterized protein LOC126910659</fullName>
    </submittedName>
</protein>
<dbReference type="RefSeq" id="XP_050549348.1">
    <property type="nucleotide sequence ID" value="XM_050693391.1"/>
</dbReference>
<feature type="domain" description="Tyr recombinase" evidence="4">
    <location>
        <begin position="252"/>
        <end position="455"/>
    </location>
</feature>
<dbReference type="SUPFAM" id="SSF47823">
    <property type="entry name" value="lambda integrase-like, N-terminal domain"/>
    <property type="match status" value="1"/>
</dbReference>
<dbReference type="InterPro" id="IPR002104">
    <property type="entry name" value="Integrase_catalytic"/>
</dbReference>
<accession>A0A9R0DLL6</accession>
<dbReference type="GO" id="GO:0015074">
    <property type="term" value="P:DNA integration"/>
    <property type="evidence" value="ECO:0007669"/>
    <property type="project" value="InterPro"/>
</dbReference>
<dbReference type="SUPFAM" id="SSF56349">
    <property type="entry name" value="DNA breaking-rejoining enzymes"/>
    <property type="match status" value="1"/>
</dbReference>
<dbReference type="GO" id="GO:0003677">
    <property type="term" value="F:DNA binding"/>
    <property type="evidence" value="ECO:0007669"/>
    <property type="project" value="UniProtKB-KW"/>
</dbReference>
<gene>
    <name evidence="6" type="primary">LOC126910659</name>
</gene>
<feature type="compositionally biased region" description="Low complexity" evidence="3">
    <location>
        <begin position="98"/>
        <end position="113"/>
    </location>
</feature>
<reference evidence="6" key="1">
    <citation type="submission" date="2025-08" db="UniProtKB">
        <authorList>
            <consortium name="RefSeq"/>
        </authorList>
    </citation>
    <scope>IDENTIFICATION</scope>
    <source>
        <tissue evidence="6">Whole larval tissue</tissue>
    </source>
</reference>
<dbReference type="PANTHER" id="PTHR35617:SF3">
    <property type="entry name" value="CORE-BINDING (CB) DOMAIN-CONTAINING PROTEIN"/>
    <property type="match status" value="1"/>
</dbReference>
<dbReference type="GeneID" id="126910659"/>
<keyword evidence="2" id="KW-0233">DNA recombination</keyword>
<dbReference type="GO" id="GO:0006310">
    <property type="term" value="P:DNA recombination"/>
    <property type="evidence" value="ECO:0007669"/>
    <property type="project" value="UniProtKB-KW"/>
</dbReference>
<sequence>MASSTCLHGEDISQVWHPGNRSICVQSGQRSSQLRVAGFDRHPSDIPQYLFPAVELSPCVGVSTTIYDTQGAGPSQLGDRAVPVNRPPVESSFLAGRSQSPSSSISVVDHQSQGVSNRHHDRPASPQGPRDGARGLEVWGWAESLTGWNEDQIRLLRSSWRTSTLKTYKVAWDRWVSWSKKYNLDPFHPTGPMVARYLADLYLINKLSYNTILLHKSVVATLCNAEDAGQISSHTLVKHVLKSIALKKPVTHKPPVWNIDTLTSFLSSNTVDENNPFAASRHTATLLLLCSGRRVHDLTLLLVDSDHCVDDGSNIILKPMFGSKTDSDTHRQSGWRLLPNTTCKNLDPVFWVRKLIDLLKDRRDSVNCPNLFINIRGKAKAASRTVIAGWVKTVLTEAGIPVTPGSLRSAVSSKNWSDNFPLDEILSRGNWKSKDTFTRFYRREIVPASASNSITRMFNPAD</sequence>
<dbReference type="OrthoDB" id="7484669at2759"/>
<organism evidence="5 6">
    <name type="scientific">Spodoptera frugiperda</name>
    <name type="common">Fall armyworm</name>
    <dbReference type="NCBI Taxonomy" id="7108"/>
    <lineage>
        <taxon>Eukaryota</taxon>
        <taxon>Metazoa</taxon>
        <taxon>Ecdysozoa</taxon>
        <taxon>Arthropoda</taxon>
        <taxon>Hexapoda</taxon>
        <taxon>Insecta</taxon>
        <taxon>Pterygota</taxon>
        <taxon>Neoptera</taxon>
        <taxon>Endopterygota</taxon>
        <taxon>Lepidoptera</taxon>
        <taxon>Glossata</taxon>
        <taxon>Ditrysia</taxon>
        <taxon>Noctuoidea</taxon>
        <taxon>Noctuidae</taxon>
        <taxon>Amphipyrinae</taxon>
        <taxon>Spodoptera</taxon>
    </lineage>
</organism>